<evidence type="ECO:0000256" key="4">
    <source>
        <dbReference type="ARBA" id="ARBA00022643"/>
    </source>
</evidence>
<gene>
    <name evidence="6" type="ORF">H9849_02030</name>
</gene>
<reference evidence="6" key="2">
    <citation type="submission" date="2021-04" db="EMBL/GenBank/DDBJ databases">
        <authorList>
            <person name="Gilroy R."/>
        </authorList>
    </citation>
    <scope>NUCLEOTIDE SEQUENCE</scope>
    <source>
        <strain evidence="6">ChiSxjej3B15-1167</strain>
    </source>
</reference>
<evidence type="ECO:0000313" key="6">
    <source>
        <dbReference type="EMBL" id="HIX71779.1"/>
    </source>
</evidence>
<dbReference type="Gene3D" id="3.20.20.70">
    <property type="entry name" value="Aldolase class I"/>
    <property type="match status" value="1"/>
</dbReference>
<evidence type="ECO:0000313" key="7">
    <source>
        <dbReference type="Proteomes" id="UP000886805"/>
    </source>
</evidence>
<comment type="function">
    <text evidence="1">Nitronate monooxygenase that uses molecular oxygen to catalyze the oxidative denitrification of alkyl nitronates. Acts on propionate 3-nitronate (P3N), the presumed physiological substrate. Probably functions in the detoxification of P3N, a metabolic poison produced by plants and fungi as a defense mechanism.</text>
</comment>
<dbReference type="SUPFAM" id="SSF51412">
    <property type="entry name" value="Inosine monophosphate dehydrogenase (IMPDH)"/>
    <property type="match status" value="1"/>
</dbReference>
<dbReference type="InterPro" id="IPR013785">
    <property type="entry name" value="Aldolase_TIM"/>
</dbReference>
<dbReference type="EMBL" id="DXEQ01000058">
    <property type="protein sequence ID" value="HIX71779.1"/>
    <property type="molecule type" value="Genomic_DNA"/>
</dbReference>
<proteinExistence type="predicted"/>
<dbReference type="InterPro" id="IPR004136">
    <property type="entry name" value="NMO"/>
</dbReference>
<evidence type="ECO:0000256" key="1">
    <source>
        <dbReference type="ARBA" id="ARBA00003535"/>
    </source>
</evidence>
<keyword evidence="4" id="KW-0288">FMN</keyword>
<reference evidence="6" key="1">
    <citation type="journal article" date="2021" name="PeerJ">
        <title>Extensive microbial diversity within the chicken gut microbiome revealed by metagenomics and culture.</title>
        <authorList>
            <person name="Gilroy R."/>
            <person name="Ravi A."/>
            <person name="Getino M."/>
            <person name="Pursley I."/>
            <person name="Horton D.L."/>
            <person name="Alikhan N.F."/>
            <person name="Baker D."/>
            <person name="Gharbi K."/>
            <person name="Hall N."/>
            <person name="Watson M."/>
            <person name="Adriaenssens E.M."/>
            <person name="Foster-Nyarko E."/>
            <person name="Jarju S."/>
            <person name="Secka A."/>
            <person name="Antonio M."/>
            <person name="Oren A."/>
            <person name="Chaudhuri R.R."/>
            <person name="La Ragione R."/>
            <person name="Hildebrand F."/>
            <person name="Pallen M.J."/>
        </authorList>
    </citation>
    <scope>NUCLEOTIDE SEQUENCE</scope>
    <source>
        <strain evidence="6">ChiSxjej3B15-1167</strain>
    </source>
</reference>
<evidence type="ECO:0000256" key="2">
    <source>
        <dbReference type="ARBA" id="ARBA00013457"/>
    </source>
</evidence>
<dbReference type="PANTHER" id="PTHR32332:SF18">
    <property type="entry name" value="2-NITROPROPANE DIOXYGENASE"/>
    <property type="match status" value="1"/>
</dbReference>
<protein>
    <recommendedName>
        <fullName evidence="2">Probable nitronate monooxygenase</fullName>
    </recommendedName>
</protein>
<dbReference type="GO" id="GO:0018580">
    <property type="term" value="F:nitronate monooxygenase activity"/>
    <property type="evidence" value="ECO:0007669"/>
    <property type="project" value="InterPro"/>
</dbReference>
<evidence type="ECO:0000256" key="3">
    <source>
        <dbReference type="ARBA" id="ARBA00022630"/>
    </source>
</evidence>
<name>A0A9D1X2W6_9FIRM</name>
<keyword evidence="6" id="KW-0503">Monooxygenase</keyword>
<sequence>MERKTFTIGKKEVKVPLLQGGMGVGISLGGLAGAVAKEGAVGIISAAHPGYREPDFYQNPIEANKRAIHSEMKKARAIAPDGIIGFNIMVAMNHYEEYVREIVKAGADIIVSGAGLPADLPAYTKDSGVAIAPIVSTEKSAKVILKYWDRKYKCTADLLVIEGPWAGGHLGFHPDQLSTFTRESYDEEVRKILAVVRKYEEKYGHKIPVVLAGGIRNHDDYVHAMSLGVDGIQVATRFVTTVECDADERYKNAYIRANKEDIEIVKSPVGMPGRAIHNALMDKVASSVRVPAVRCLNCIHTCNPATTPYCITDALIHAAKGELDEALLFCGGMAYEADHIGTVKEVIDSFRFFED</sequence>
<dbReference type="PANTHER" id="PTHR32332">
    <property type="entry name" value="2-NITROPROPANE DIOXYGENASE"/>
    <property type="match status" value="1"/>
</dbReference>
<dbReference type="Proteomes" id="UP000886805">
    <property type="component" value="Unassembled WGS sequence"/>
</dbReference>
<dbReference type="CDD" id="cd04730">
    <property type="entry name" value="NPD_like"/>
    <property type="match status" value="1"/>
</dbReference>
<dbReference type="Pfam" id="PF03060">
    <property type="entry name" value="NMO"/>
    <property type="match status" value="1"/>
</dbReference>
<keyword evidence="5" id="KW-0560">Oxidoreductase</keyword>
<keyword evidence="3" id="KW-0285">Flavoprotein</keyword>
<dbReference type="AlphaFoldDB" id="A0A9D1X2W6"/>
<accession>A0A9D1X2W6</accession>
<comment type="caution">
    <text evidence="6">The sequence shown here is derived from an EMBL/GenBank/DDBJ whole genome shotgun (WGS) entry which is preliminary data.</text>
</comment>
<organism evidence="6 7">
    <name type="scientific">Candidatus Anaerobutyricum stercoripullorum</name>
    <dbReference type="NCBI Taxonomy" id="2838456"/>
    <lineage>
        <taxon>Bacteria</taxon>
        <taxon>Bacillati</taxon>
        <taxon>Bacillota</taxon>
        <taxon>Clostridia</taxon>
        <taxon>Lachnospirales</taxon>
        <taxon>Lachnospiraceae</taxon>
        <taxon>Anaerobutyricum</taxon>
    </lineage>
</organism>
<evidence type="ECO:0000256" key="5">
    <source>
        <dbReference type="ARBA" id="ARBA00023002"/>
    </source>
</evidence>